<evidence type="ECO:0000259" key="7">
    <source>
        <dbReference type="Pfam" id="PF00156"/>
    </source>
</evidence>
<dbReference type="GO" id="GO:0000287">
    <property type="term" value="F:magnesium ion binding"/>
    <property type="evidence" value="ECO:0007669"/>
    <property type="project" value="UniProtKB-UniRule"/>
</dbReference>
<feature type="binding site" evidence="6">
    <location>
        <position position="106"/>
    </location>
    <ligand>
        <name>5-phospho-alpha-D-ribose 1-diphosphate</name>
        <dbReference type="ChEBI" id="CHEBI:58017"/>
        <note>ligand shared between dimeric partners</note>
    </ligand>
</feature>
<feature type="binding site" evidence="6">
    <location>
        <position position="108"/>
    </location>
    <ligand>
        <name>5-phospho-alpha-D-ribose 1-diphosphate</name>
        <dbReference type="ChEBI" id="CHEBI:58017"/>
        <note>ligand shared between dimeric partners</note>
    </ligand>
</feature>
<sequence length="216" mass="23087">MGVDMQMIPAEQIATDLLTIGAVTLAPNHPFLWASGMQAPIYTDNRRTIAFPQVRTHIADGLASLIKHRYPTATVISGVATAGITHAALVADRLNLPMSYVRAKPKDHGKGKQIEGQMTASDQVVLIDDLISTGGSVLAAAKAVRKAGATVLGVVAIFSYELPDSVVNFQQAGLALTPLTTYSTLITVAQQQAKITAPEMASLRQWREDPWGWVSV</sequence>
<dbReference type="HAMAP" id="MF_01208">
    <property type="entry name" value="PyrE"/>
    <property type="match status" value="1"/>
</dbReference>
<name>M5AHN3_LEVBR</name>
<dbReference type="NCBIfam" id="TIGR00336">
    <property type="entry name" value="pyrE"/>
    <property type="match status" value="1"/>
</dbReference>
<dbReference type="CDD" id="cd06223">
    <property type="entry name" value="PRTases_typeI"/>
    <property type="match status" value="1"/>
</dbReference>
<dbReference type="Pfam" id="PF00156">
    <property type="entry name" value="Pribosyltran"/>
    <property type="match status" value="1"/>
</dbReference>
<dbReference type="InterPro" id="IPR029057">
    <property type="entry name" value="PRTase-like"/>
</dbReference>
<keyword evidence="3 6" id="KW-0328">Glycosyltransferase</keyword>
<gene>
    <name evidence="6" type="primary">pyrE</name>
    <name evidence="8" type="ORF">LVISKB_2300</name>
</gene>
<dbReference type="PANTHER" id="PTHR19278:SF9">
    <property type="entry name" value="URIDINE 5'-MONOPHOSPHATE SYNTHASE"/>
    <property type="match status" value="1"/>
</dbReference>
<keyword evidence="5 6" id="KW-0665">Pyrimidine biosynthesis</keyword>
<evidence type="ECO:0000313" key="8">
    <source>
        <dbReference type="EMBL" id="BAN07935.1"/>
    </source>
</evidence>
<dbReference type="InterPro" id="IPR004467">
    <property type="entry name" value="Or_phspho_trans_dom"/>
</dbReference>
<dbReference type="InterPro" id="IPR000836">
    <property type="entry name" value="PRTase_dom"/>
</dbReference>
<feature type="binding site" evidence="6">
    <location>
        <position position="132"/>
    </location>
    <ligand>
        <name>orotate</name>
        <dbReference type="ChEBI" id="CHEBI:30839"/>
    </ligand>
</feature>
<dbReference type="SUPFAM" id="SSF53271">
    <property type="entry name" value="PRTase-like"/>
    <property type="match status" value="1"/>
</dbReference>
<dbReference type="UniPathway" id="UPA00070">
    <property type="reaction ID" value="UER00119"/>
</dbReference>
<comment type="function">
    <text evidence="6">Catalyzes the transfer of a ribosyl phosphate group from 5-phosphoribose 1-diphosphate to orotate, leading to the formation of orotidine monophosphate (OMP).</text>
</comment>
<dbReference type="PATRIC" id="fig|1001583.3.peg.2283"/>
<feature type="binding site" description="in other chain" evidence="6">
    <location>
        <begin position="128"/>
        <end position="136"/>
    </location>
    <ligand>
        <name>5-phospho-alpha-D-ribose 1-diphosphate</name>
        <dbReference type="ChEBI" id="CHEBI:58017"/>
        <note>ligand shared between dimeric partners</note>
    </ligand>
</feature>
<comment type="catalytic activity">
    <reaction evidence="6">
        <text>orotidine 5'-phosphate + diphosphate = orotate + 5-phospho-alpha-D-ribose 1-diphosphate</text>
        <dbReference type="Rhea" id="RHEA:10380"/>
        <dbReference type="ChEBI" id="CHEBI:30839"/>
        <dbReference type="ChEBI" id="CHEBI:33019"/>
        <dbReference type="ChEBI" id="CHEBI:57538"/>
        <dbReference type="ChEBI" id="CHEBI:58017"/>
        <dbReference type="EC" id="2.4.2.10"/>
    </reaction>
</comment>
<dbReference type="PANTHER" id="PTHR19278">
    <property type="entry name" value="OROTATE PHOSPHORIBOSYLTRANSFERASE"/>
    <property type="match status" value="1"/>
</dbReference>
<protein>
    <recommendedName>
        <fullName evidence="2 6">Orotate phosphoribosyltransferase</fullName>
        <shortName evidence="6">OPRT</shortName>
        <shortName evidence="6">OPRTase</shortName>
        <ecNumber evidence="2 6">2.4.2.10</ecNumber>
    </recommendedName>
</protein>
<dbReference type="InterPro" id="IPR023031">
    <property type="entry name" value="OPRT"/>
</dbReference>
<feature type="binding site" evidence="6">
    <location>
        <position position="102"/>
    </location>
    <ligand>
        <name>5-phospho-alpha-D-ribose 1-diphosphate</name>
        <dbReference type="ChEBI" id="CHEBI:58017"/>
        <note>ligand shared between dimeric partners</note>
    </ligand>
</feature>
<feature type="domain" description="Phosphoribosyltransferase" evidence="7">
    <location>
        <begin position="62"/>
        <end position="158"/>
    </location>
</feature>
<dbReference type="HOGENOM" id="CLU_074878_1_1_9"/>
<evidence type="ECO:0000256" key="3">
    <source>
        <dbReference type="ARBA" id="ARBA00022676"/>
    </source>
</evidence>
<reference evidence="8 9" key="1">
    <citation type="journal article" date="2013" name="PLoS ONE">
        <title>Genomic Analysis by Deep Sequencing of the Probiotic Lactobacillus brevis KB290 Harboring Nine Plasmids Reveals Genomic Stability.</title>
        <authorList>
            <person name="Fukao M."/>
            <person name="Oshima K."/>
            <person name="Morita H."/>
            <person name="Toh H."/>
            <person name="Suda W."/>
            <person name="Kim S.W."/>
            <person name="Suzuki S."/>
            <person name="Yakabe T."/>
            <person name="Hattori M."/>
            <person name="Yajima N."/>
        </authorList>
    </citation>
    <scope>NUCLEOTIDE SEQUENCE [LARGE SCALE GENOMIC DNA]</scope>
    <source>
        <strain evidence="8 9">KB290</strain>
    </source>
</reference>
<keyword evidence="6" id="KW-0460">Magnesium</keyword>
<dbReference type="AlphaFoldDB" id="M5AHN3"/>
<evidence type="ECO:0000256" key="1">
    <source>
        <dbReference type="ARBA" id="ARBA00004889"/>
    </source>
</evidence>
<organism evidence="8 9">
    <name type="scientific">Levilactobacillus brevis KB290</name>
    <dbReference type="NCBI Taxonomy" id="1001583"/>
    <lineage>
        <taxon>Bacteria</taxon>
        <taxon>Bacillati</taxon>
        <taxon>Bacillota</taxon>
        <taxon>Bacilli</taxon>
        <taxon>Lactobacillales</taxon>
        <taxon>Lactobacillaceae</taxon>
        <taxon>Levilactobacillus</taxon>
    </lineage>
</organism>
<dbReference type="EMBL" id="AP012167">
    <property type="protein sequence ID" value="BAN07935.1"/>
    <property type="molecule type" value="Genomic_DNA"/>
</dbReference>
<comment type="caution">
    <text evidence="6">Lacks conserved residue(s) required for the propagation of feature annotation.</text>
</comment>
<evidence type="ECO:0000256" key="4">
    <source>
        <dbReference type="ARBA" id="ARBA00022679"/>
    </source>
</evidence>
<dbReference type="GO" id="GO:0019856">
    <property type="term" value="P:pyrimidine nucleobase biosynthetic process"/>
    <property type="evidence" value="ECO:0007669"/>
    <property type="project" value="TreeGrafter"/>
</dbReference>
<dbReference type="GO" id="GO:0004588">
    <property type="term" value="F:orotate phosphoribosyltransferase activity"/>
    <property type="evidence" value="ECO:0007669"/>
    <property type="project" value="UniProtKB-UniRule"/>
</dbReference>
<dbReference type="EC" id="2.4.2.10" evidence="2 6"/>
<evidence type="ECO:0000256" key="6">
    <source>
        <dbReference type="HAMAP-Rule" id="MF_01208"/>
    </source>
</evidence>
<dbReference type="GO" id="GO:0044205">
    <property type="term" value="P:'de novo' UMP biosynthetic process"/>
    <property type="evidence" value="ECO:0007669"/>
    <property type="project" value="UniProtKB-UniRule"/>
</dbReference>
<comment type="pathway">
    <text evidence="1 6">Pyrimidine metabolism; UMP biosynthesis via de novo pathway; UMP from orotate: step 1/2.</text>
</comment>
<dbReference type="KEGG" id="lbk:LVISKB_2300"/>
<evidence type="ECO:0000313" key="9">
    <source>
        <dbReference type="Proteomes" id="UP000012042"/>
    </source>
</evidence>
<comment type="similarity">
    <text evidence="6">Belongs to the purine/pyrimidine phosphoribosyltransferase family. PyrE subfamily.</text>
</comment>
<comment type="subunit">
    <text evidence="6">Homodimer.</text>
</comment>
<comment type="cofactor">
    <cofactor evidence="6">
        <name>Mg(2+)</name>
        <dbReference type="ChEBI" id="CHEBI:18420"/>
    </cofactor>
</comment>
<evidence type="ECO:0000256" key="5">
    <source>
        <dbReference type="ARBA" id="ARBA00022975"/>
    </source>
</evidence>
<dbReference type="Proteomes" id="UP000012042">
    <property type="component" value="Chromosome"/>
</dbReference>
<dbReference type="Gene3D" id="3.40.50.2020">
    <property type="match status" value="1"/>
</dbReference>
<proteinExistence type="inferred from homology"/>
<keyword evidence="4 6" id="KW-0808">Transferase</keyword>
<accession>M5AHN3</accession>
<evidence type="ECO:0000256" key="2">
    <source>
        <dbReference type="ARBA" id="ARBA00011971"/>
    </source>
</evidence>